<comment type="caution">
    <text evidence="1">The sequence shown here is derived from an EMBL/GenBank/DDBJ whole genome shotgun (WGS) entry which is preliminary data.</text>
</comment>
<keyword evidence="2" id="KW-1185">Reference proteome</keyword>
<dbReference type="RefSeq" id="WP_219051690.1">
    <property type="nucleotide sequence ID" value="NZ_JAHWDP010000001.1"/>
</dbReference>
<organism evidence="1 2">
    <name type="scientific">Halomarinibacterium sedimenti</name>
    <dbReference type="NCBI Taxonomy" id="2857106"/>
    <lineage>
        <taxon>Bacteria</taxon>
        <taxon>Pseudomonadati</taxon>
        <taxon>Bacteroidota</taxon>
        <taxon>Flavobacteriia</taxon>
        <taxon>Flavobacteriales</taxon>
        <taxon>Flavobacteriaceae</taxon>
        <taxon>Halomarinibacterium</taxon>
    </lineage>
</organism>
<sequence>MKNLIFALSMLNVGIICSQVGIGTSNPSSQLEINSTNTGIPTLELNPQTTPLGSATGQLSVIGDELFMYDAARGKWLSLQATPLQWSKNGNAGNETLRFGGDTRSINTGASMPFDGTIVYVTANAEGGNATKGFEIRIKSGTTLKTTTSFNLVGSTFKKTDYNVNFSAGDYINVFANNTGGDVSEPAVIVWVKWRK</sequence>
<name>A0A9X1FMU3_9FLAO</name>
<protein>
    <submittedName>
        <fullName evidence="1">Uncharacterized protein</fullName>
    </submittedName>
</protein>
<reference evidence="1" key="1">
    <citation type="submission" date="2021-07" db="EMBL/GenBank/DDBJ databases">
        <title>Aureisphaera sp. CAU 1614 isolated from sea sediment.</title>
        <authorList>
            <person name="Kim W."/>
        </authorList>
    </citation>
    <scope>NUCLEOTIDE SEQUENCE</scope>
    <source>
        <strain evidence="1">CAU 1614</strain>
    </source>
</reference>
<dbReference type="Proteomes" id="UP001138686">
    <property type="component" value="Unassembled WGS sequence"/>
</dbReference>
<accession>A0A9X1FMU3</accession>
<proteinExistence type="predicted"/>
<dbReference type="AlphaFoldDB" id="A0A9X1FMU3"/>
<gene>
    <name evidence="1" type="ORF">KXJ69_04455</name>
</gene>
<dbReference type="EMBL" id="JAHWDP010000001">
    <property type="protein sequence ID" value="MBW2937342.1"/>
    <property type="molecule type" value="Genomic_DNA"/>
</dbReference>
<evidence type="ECO:0000313" key="2">
    <source>
        <dbReference type="Proteomes" id="UP001138686"/>
    </source>
</evidence>
<evidence type="ECO:0000313" key="1">
    <source>
        <dbReference type="EMBL" id="MBW2937342.1"/>
    </source>
</evidence>